<feature type="transmembrane region" description="Helical" evidence="8">
    <location>
        <begin position="701"/>
        <end position="723"/>
    </location>
</feature>
<feature type="region of interest" description="Disordered" evidence="9">
    <location>
        <begin position="171"/>
        <end position="201"/>
    </location>
</feature>
<dbReference type="GeneID" id="116955073"/>
<dbReference type="Pfam" id="PF01694">
    <property type="entry name" value="Rhomboid"/>
    <property type="match status" value="1"/>
</dbReference>
<evidence type="ECO:0000256" key="4">
    <source>
        <dbReference type="ARBA" id="ARBA00022692"/>
    </source>
</evidence>
<comment type="caution">
    <text evidence="8">Lacks conserved residue(s) required for the propagation of feature annotation.</text>
</comment>
<dbReference type="InterPro" id="IPR051512">
    <property type="entry name" value="Inactive_Rhomboid"/>
</dbReference>
<comment type="similarity">
    <text evidence="3 8">Belongs to the peptidase S54 family.</text>
</comment>
<protein>
    <recommendedName>
        <fullName evidence="8">Inactive rhomboid protein</fullName>
        <shortName evidence="8">iRhom</shortName>
    </recommendedName>
    <alternativeName>
        <fullName evidence="8">Rhomboid family member</fullName>
    </alternativeName>
    <alternativeName>
        <fullName evidence="8">Rhomboid veinlet-like protein</fullName>
    </alternativeName>
</protein>
<dbReference type="GO" id="GO:0004252">
    <property type="term" value="F:serine-type endopeptidase activity"/>
    <property type="evidence" value="ECO:0007669"/>
    <property type="project" value="InterPro"/>
</dbReference>
<dbReference type="InterPro" id="IPR022764">
    <property type="entry name" value="Peptidase_S54_rhomboid_dom"/>
</dbReference>
<evidence type="ECO:0000259" key="11">
    <source>
        <dbReference type="Pfam" id="PF12595"/>
    </source>
</evidence>
<dbReference type="InterPro" id="IPR035952">
    <property type="entry name" value="Rhomboid-like_sf"/>
</dbReference>
<sequence length="867" mass="95884">MSDGAAESPSGLQRKKPAGLTINIPPRVDDVTDSTVSEAPLQASSELYHRSVSVPAGPGGPLSPPEPSRPRHGPFQRQTSLAQSIRRGTAVWFGVDKEGGAVSRQQRWHQRSLRHCSQRYGRLKPEVLRDLEQPSGSELGSFGGMEVPAQQIQRMHRVVDPLARGRQFRAPDAESEGLHVPFTPRTPLSPRTPGGISHASFTSSRSAIGRMPTRRKRESVAKMSFRAAALLVRGRSLRDANLLRPQLGRQSFPKASFAEDDTADEDPDTSFFSKYGGLYEDGTLPDEVFESPPDSAVPQGAPAGALPSADAAKQAVKPPVLPMAVGWRKETTGGKSFTKLGVGDPAHRLQQDVVPGLAFQAKRGHKLDPKLRRLVQRSAKRKYGLGVVGKWLNRKYRTRRLDSYVQRQIDDMVDHRPYFTYWLTSVHVLITLLSVCTYGIAPIGFAQHEDQESVLRNKGVYEIVKYVQQENFWIGPSSDDLIHLGAKFSPCMRKDGQVSARIAQERGRENGTGCCVRNDGSGCVQMVREDCSETLATWIKWPRYNPPALQGSPRTSGAVCGQQPELCEEPASTPPHEWPDDITKWPICTKKSGANRTSVTHMDCTVTGHPCCIGTKGSCEITSREYCVFMHGHFHESATLCSQVHCMDDVCGLLPFLNPEVPDQFYRLWLSLFLHAGVLHCLVSVVFQMTVMRDLEKLGGWARIAIIYLLSGITGNLASAVFVPYRAEVGPAGAQFGLLACLFVELLQSWQLLASPGWALTKLLAILVMLLAFGLLPWIDNFAQMSGFVAGLLLSFTFLPYIAFGRADRYRKRVQIIGSALAFAGLFAGLILAFYIYPMNCTWCEYLTCIPFTDEFCEKYELEGHIH</sequence>
<feature type="transmembrane region" description="Helical" evidence="8">
    <location>
        <begin position="759"/>
        <end position="779"/>
    </location>
</feature>
<dbReference type="GO" id="GO:0005789">
    <property type="term" value="C:endoplasmic reticulum membrane"/>
    <property type="evidence" value="ECO:0007669"/>
    <property type="project" value="UniProtKB-SubCell"/>
</dbReference>
<feature type="transmembrane region" description="Helical" evidence="8">
    <location>
        <begin position="729"/>
        <end position="747"/>
    </location>
</feature>
<keyword evidence="6 8" id="KW-1133">Transmembrane helix</keyword>
<dbReference type="RefSeq" id="XP_032831923.1">
    <property type="nucleotide sequence ID" value="XM_032976032.1"/>
</dbReference>
<evidence type="ECO:0000256" key="1">
    <source>
        <dbReference type="ARBA" id="ARBA00002661"/>
    </source>
</evidence>
<keyword evidence="7 8" id="KW-0472">Membrane</keyword>
<accession>A0AAJ7XF59</accession>
<dbReference type="RefSeq" id="XP_032831921.1">
    <property type="nucleotide sequence ID" value="XM_032976030.1"/>
</dbReference>
<evidence type="ECO:0000313" key="15">
    <source>
        <dbReference type="RefSeq" id="XP_032831923.1"/>
    </source>
</evidence>
<evidence type="ECO:0000256" key="3">
    <source>
        <dbReference type="ARBA" id="ARBA00009045"/>
    </source>
</evidence>
<keyword evidence="4 8" id="KW-0812">Transmembrane</keyword>
<dbReference type="AlphaFoldDB" id="A0AAJ7XF59"/>
<dbReference type="GO" id="GO:0042058">
    <property type="term" value="P:regulation of epidermal growth factor receptor signaling pathway"/>
    <property type="evidence" value="ECO:0007669"/>
    <property type="project" value="UniProtKB-UniRule"/>
</dbReference>
<evidence type="ECO:0000256" key="6">
    <source>
        <dbReference type="ARBA" id="ARBA00022989"/>
    </source>
</evidence>
<feature type="domain" description="Peptidase S54 rhomboid" evidence="10">
    <location>
        <begin position="663"/>
        <end position="800"/>
    </location>
</feature>
<feature type="compositionally biased region" description="Acidic residues" evidence="9">
    <location>
        <begin position="258"/>
        <end position="268"/>
    </location>
</feature>
<evidence type="ECO:0000256" key="8">
    <source>
        <dbReference type="RuleBase" id="RU369051"/>
    </source>
</evidence>
<name>A0AAJ7XF59_PETMA</name>
<dbReference type="FunFam" id="1.20.1540.10:FF:000001">
    <property type="entry name" value="Putative inactive rhomboid protein 1"/>
    <property type="match status" value="1"/>
</dbReference>
<evidence type="ECO:0000256" key="9">
    <source>
        <dbReference type="SAM" id="MobiDB-lite"/>
    </source>
</evidence>
<dbReference type="GO" id="GO:0050709">
    <property type="term" value="P:negative regulation of protein secretion"/>
    <property type="evidence" value="ECO:0007669"/>
    <property type="project" value="UniProtKB-UniRule"/>
</dbReference>
<dbReference type="Pfam" id="PF12595">
    <property type="entry name" value="iRhom1-2_N"/>
    <property type="match status" value="1"/>
</dbReference>
<keyword evidence="12" id="KW-1185">Reference proteome</keyword>
<dbReference type="SUPFAM" id="SSF144091">
    <property type="entry name" value="Rhomboid-like"/>
    <property type="match status" value="1"/>
</dbReference>
<organism evidence="12 14">
    <name type="scientific">Petromyzon marinus</name>
    <name type="common">Sea lamprey</name>
    <dbReference type="NCBI Taxonomy" id="7757"/>
    <lineage>
        <taxon>Eukaryota</taxon>
        <taxon>Metazoa</taxon>
        <taxon>Chordata</taxon>
        <taxon>Craniata</taxon>
        <taxon>Vertebrata</taxon>
        <taxon>Cyclostomata</taxon>
        <taxon>Hyperoartia</taxon>
        <taxon>Petromyzontiformes</taxon>
        <taxon>Petromyzontidae</taxon>
        <taxon>Petromyzon</taxon>
    </lineage>
</organism>
<feature type="compositionally biased region" description="Low complexity" evidence="9">
    <location>
        <begin position="300"/>
        <end position="312"/>
    </location>
</feature>
<dbReference type="Gene3D" id="1.20.1540.10">
    <property type="entry name" value="Rhomboid-like"/>
    <property type="match status" value="1"/>
</dbReference>
<feature type="transmembrane region" description="Helical" evidence="8">
    <location>
        <begin position="668"/>
        <end position="689"/>
    </location>
</feature>
<gene>
    <name evidence="13 14 15" type="primary">LOC116955073</name>
</gene>
<feature type="transmembrane region" description="Helical" evidence="8">
    <location>
        <begin position="816"/>
        <end position="837"/>
    </location>
</feature>
<feature type="compositionally biased region" description="Polar residues" evidence="9">
    <location>
        <begin position="33"/>
        <end position="45"/>
    </location>
</feature>
<dbReference type="PANTHER" id="PTHR45965:SF3">
    <property type="entry name" value="INACTIVE RHOMBOID PROTEIN 1"/>
    <property type="match status" value="1"/>
</dbReference>
<feature type="domain" description="Inactive rhomboid protein 1/2 N-terminal" evidence="11">
    <location>
        <begin position="104"/>
        <end position="293"/>
    </location>
</feature>
<evidence type="ECO:0000313" key="14">
    <source>
        <dbReference type="RefSeq" id="XP_032831922.1"/>
    </source>
</evidence>
<comment type="function">
    <text evidence="1 8">Regulates ADAM17 protease, a sheddase of the epidermal growth factor (EGF) receptor ligands and TNF, thereby plays a role in sleep, cell survival, proliferation, migration and inflammation. Does not exhibit any protease activity on its own.</text>
</comment>
<keyword evidence="5 8" id="KW-0256">Endoplasmic reticulum</keyword>
<evidence type="ECO:0000259" key="10">
    <source>
        <dbReference type="Pfam" id="PF01694"/>
    </source>
</evidence>
<comment type="subcellular location">
    <subcellularLocation>
        <location evidence="2 8">Endoplasmic reticulum membrane</location>
        <topology evidence="2 8">Multi-pass membrane protein</topology>
    </subcellularLocation>
</comment>
<feature type="transmembrane region" description="Helical" evidence="8">
    <location>
        <begin position="785"/>
        <end position="804"/>
    </location>
</feature>
<dbReference type="KEGG" id="pmrn:116955073"/>
<dbReference type="InterPro" id="IPR022241">
    <property type="entry name" value="iRhom1_2_N"/>
</dbReference>
<feature type="region of interest" description="Disordered" evidence="9">
    <location>
        <begin position="288"/>
        <end position="313"/>
    </location>
</feature>
<evidence type="ECO:0000256" key="7">
    <source>
        <dbReference type="ARBA" id="ARBA00023136"/>
    </source>
</evidence>
<evidence type="ECO:0000256" key="5">
    <source>
        <dbReference type="ARBA" id="ARBA00022824"/>
    </source>
</evidence>
<proteinExistence type="inferred from homology"/>
<feature type="region of interest" description="Disordered" evidence="9">
    <location>
        <begin position="1"/>
        <end position="79"/>
    </location>
</feature>
<dbReference type="Proteomes" id="UP001318040">
    <property type="component" value="Chromosome 58"/>
</dbReference>
<feature type="region of interest" description="Disordered" evidence="9">
    <location>
        <begin position="253"/>
        <end position="272"/>
    </location>
</feature>
<dbReference type="RefSeq" id="XP_032831922.1">
    <property type="nucleotide sequence ID" value="XM_032976031.1"/>
</dbReference>
<evidence type="ECO:0000256" key="2">
    <source>
        <dbReference type="ARBA" id="ARBA00004477"/>
    </source>
</evidence>
<evidence type="ECO:0000313" key="12">
    <source>
        <dbReference type="Proteomes" id="UP001318040"/>
    </source>
</evidence>
<dbReference type="PANTHER" id="PTHR45965">
    <property type="entry name" value="INACTIVE RHOMBOID PROTEIN"/>
    <property type="match status" value="1"/>
</dbReference>
<reference evidence="13 14" key="1">
    <citation type="submission" date="2025-04" db="UniProtKB">
        <authorList>
            <consortium name="RefSeq"/>
        </authorList>
    </citation>
    <scope>IDENTIFICATION</scope>
    <source>
        <tissue evidence="13 14">Sperm</tissue>
    </source>
</reference>
<evidence type="ECO:0000313" key="13">
    <source>
        <dbReference type="RefSeq" id="XP_032831921.1"/>
    </source>
</evidence>